<accession>I4ELX2</accession>
<dbReference type="PROSITE" id="PS50850">
    <property type="entry name" value="MFS"/>
    <property type="match status" value="1"/>
</dbReference>
<keyword evidence="4 7" id="KW-0812">Transmembrane</keyword>
<feature type="transmembrane region" description="Helical" evidence="7">
    <location>
        <begin position="215"/>
        <end position="234"/>
    </location>
</feature>
<dbReference type="RefSeq" id="WP_008480776.1">
    <property type="nucleotide sequence ID" value="NZ_CAGS01000491.1"/>
</dbReference>
<gene>
    <name evidence="9" type="ORF">NITHO_5400004</name>
</gene>
<dbReference type="InterPro" id="IPR020846">
    <property type="entry name" value="MFS_dom"/>
</dbReference>
<protein>
    <submittedName>
        <fullName evidence="9">Drug resistance transporter EmrB/QacA subfamily</fullName>
    </submittedName>
</protein>
<feature type="transmembrane region" description="Helical" evidence="7">
    <location>
        <begin position="180"/>
        <end position="203"/>
    </location>
</feature>
<evidence type="ECO:0000313" key="9">
    <source>
        <dbReference type="EMBL" id="CCF85685.1"/>
    </source>
</evidence>
<dbReference type="InterPro" id="IPR004638">
    <property type="entry name" value="EmrB-like"/>
</dbReference>
<evidence type="ECO:0000256" key="4">
    <source>
        <dbReference type="ARBA" id="ARBA00022692"/>
    </source>
</evidence>
<dbReference type="AlphaFoldDB" id="I4ELX2"/>
<reference evidence="9 10" key="1">
    <citation type="journal article" date="2012" name="ISME J.">
        <title>Nitrification expanded: discovery, physiology and genomics of a nitrite-oxidizing bacterium from the phylum Chloroflexi.</title>
        <authorList>
            <person name="Sorokin D.Y."/>
            <person name="Lucker S."/>
            <person name="Vejmelkova D."/>
            <person name="Kostrikina N.A."/>
            <person name="Kleerebezem R."/>
            <person name="Rijpstra W.I."/>
            <person name="Damste J.S."/>
            <person name="Le Paslier D."/>
            <person name="Muyzer G."/>
            <person name="Wagner M."/>
            <person name="van Loosdrecht M.C."/>
            <person name="Daims H."/>
        </authorList>
    </citation>
    <scope>NUCLEOTIDE SEQUENCE [LARGE SCALE GENOMIC DNA]</scope>
    <source>
        <strain evidence="10">none</strain>
    </source>
</reference>
<keyword evidence="10" id="KW-1185">Reference proteome</keyword>
<dbReference type="EMBL" id="CAGS01000491">
    <property type="protein sequence ID" value="CCF85685.1"/>
    <property type="molecule type" value="Genomic_DNA"/>
</dbReference>
<dbReference type="InterPro" id="IPR036259">
    <property type="entry name" value="MFS_trans_sf"/>
</dbReference>
<evidence type="ECO:0000256" key="6">
    <source>
        <dbReference type="ARBA" id="ARBA00023136"/>
    </source>
</evidence>
<dbReference type="Proteomes" id="UP000004221">
    <property type="component" value="Unassembled WGS sequence"/>
</dbReference>
<keyword evidence="5 7" id="KW-1133">Transmembrane helix</keyword>
<feature type="transmembrane region" description="Helical" evidence="7">
    <location>
        <begin position="464"/>
        <end position="485"/>
    </location>
</feature>
<proteinExistence type="predicted"/>
<feature type="domain" description="Major facilitator superfamily (MFS) profile" evidence="8">
    <location>
        <begin position="27"/>
        <end position="492"/>
    </location>
</feature>
<dbReference type="PROSITE" id="PS00216">
    <property type="entry name" value="SUGAR_TRANSPORT_1"/>
    <property type="match status" value="1"/>
</dbReference>
<evidence type="ECO:0000256" key="2">
    <source>
        <dbReference type="ARBA" id="ARBA00022448"/>
    </source>
</evidence>
<name>I4ELX2_9BACT</name>
<dbReference type="SUPFAM" id="SSF103473">
    <property type="entry name" value="MFS general substrate transporter"/>
    <property type="match status" value="1"/>
</dbReference>
<evidence type="ECO:0000256" key="5">
    <source>
        <dbReference type="ARBA" id="ARBA00022989"/>
    </source>
</evidence>
<dbReference type="PANTHER" id="PTHR42718">
    <property type="entry name" value="MAJOR FACILITATOR SUPERFAMILY MULTIDRUG TRANSPORTER MFSC"/>
    <property type="match status" value="1"/>
</dbReference>
<dbReference type="CDD" id="cd17321">
    <property type="entry name" value="MFS_MMR_MDR_like"/>
    <property type="match status" value="1"/>
</dbReference>
<feature type="transmembrane region" description="Helical" evidence="7">
    <location>
        <begin position="94"/>
        <end position="113"/>
    </location>
</feature>
<evidence type="ECO:0000259" key="8">
    <source>
        <dbReference type="PROSITE" id="PS50850"/>
    </source>
</evidence>
<evidence type="ECO:0000256" key="1">
    <source>
        <dbReference type="ARBA" id="ARBA00004651"/>
    </source>
</evidence>
<feature type="transmembrane region" description="Helical" evidence="7">
    <location>
        <begin position="25"/>
        <end position="52"/>
    </location>
</feature>
<dbReference type="GO" id="GO:0022857">
    <property type="term" value="F:transmembrane transporter activity"/>
    <property type="evidence" value="ECO:0007669"/>
    <property type="project" value="InterPro"/>
</dbReference>
<dbReference type="InterPro" id="IPR011701">
    <property type="entry name" value="MFS"/>
</dbReference>
<feature type="transmembrane region" description="Helical" evidence="7">
    <location>
        <begin position="282"/>
        <end position="306"/>
    </location>
</feature>
<feature type="transmembrane region" description="Helical" evidence="7">
    <location>
        <begin position="424"/>
        <end position="444"/>
    </location>
</feature>
<feature type="transmembrane region" description="Helical" evidence="7">
    <location>
        <begin position="240"/>
        <end position="262"/>
    </location>
</feature>
<dbReference type="InterPro" id="IPR005829">
    <property type="entry name" value="Sugar_transporter_CS"/>
</dbReference>
<dbReference type="NCBIfam" id="TIGR00711">
    <property type="entry name" value="efflux_EmrB"/>
    <property type="match status" value="1"/>
</dbReference>
<organism evidence="9 10">
    <name type="scientific">Nitrolancea hollandica Lb</name>
    <dbReference type="NCBI Taxonomy" id="1129897"/>
    <lineage>
        <taxon>Bacteria</taxon>
        <taxon>Pseudomonadati</taxon>
        <taxon>Thermomicrobiota</taxon>
        <taxon>Thermomicrobia</taxon>
        <taxon>Sphaerobacterales</taxon>
        <taxon>Sphaerobacterineae</taxon>
        <taxon>Sphaerobacteraceae</taxon>
        <taxon>Nitrolancea</taxon>
    </lineage>
</organism>
<feature type="transmembrane region" description="Helical" evidence="7">
    <location>
        <begin position="371"/>
        <end position="389"/>
    </location>
</feature>
<dbReference type="GO" id="GO:0005886">
    <property type="term" value="C:plasma membrane"/>
    <property type="evidence" value="ECO:0007669"/>
    <property type="project" value="UniProtKB-SubCell"/>
</dbReference>
<dbReference type="PRINTS" id="PR01036">
    <property type="entry name" value="TCRTETB"/>
</dbReference>
<keyword evidence="3" id="KW-1003">Cell membrane</keyword>
<evidence type="ECO:0000256" key="7">
    <source>
        <dbReference type="SAM" id="Phobius"/>
    </source>
</evidence>
<dbReference type="OrthoDB" id="102502at2"/>
<feature type="transmembrane region" description="Helical" evidence="7">
    <location>
        <begin position="346"/>
        <end position="365"/>
    </location>
</feature>
<feature type="transmembrane region" description="Helical" evidence="7">
    <location>
        <begin position="152"/>
        <end position="174"/>
    </location>
</feature>
<evidence type="ECO:0000313" key="10">
    <source>
        <dbReference type="Proteomes" id="UP000004221"/>
    </source>
</evidence>
<evidence type="ECO:0000256" key="3">
    <source>
        <dbReference type="ARBA" id="ARBA00022475"/>
    </source>
</evidence>
<keyword evidence="6 7" id="KW-0472">Membrane</keyword>
<feature type="transmembrane region" description="Helical" evidence="7">
    <location>
        <begin position="312"/>
        <end position="334"/>
    </location>
</feature>
<keyword evidence="2" id="KW-0813">Transport</keyword>
<dbReference type="PANTHER" id="PTHR42718:SF46">
    <property type="entry name" value="BLR6921 PROTEIN"/>
    <property type="match status" value="1"/>
</dbReference>
<feature type="transmembrane region" description="Helical" evidence="7">
    <location>
        <begin position="64"/>
        <end position="82"/>
    </location>
</feature>
<dbReference type="Pfam" id="PF07690">
    <property type="entry name" value="MFS_1"/>
    <property type="match status" value="1"/>
</dbReference>
<comment type="caution">
    <text evidence="9">The sequence shown here is derived from an EMBL/GenBank/DDBJ whole genome shotgun (WGS) entry which is preliminary data.</text>
</comment>
<sequence>MSEFDAMAAMVRAPEHEDEERAGKWIVVAIVAIGVFMVTLDSSIVNISLPAIAHYFRVPLNGTIEWVIIAYLIANAALLLSGGRLADMLGRKPIWIAGLALFTLGSALCGLAPSLGMLVAARAFQGVGGSLMLAVSPAMLTSAFPRGEFGRALGWNAAVVGIGISAGPALGGIITDHFTWRWIFFLNVPIGAIGIVATLFFLAERVRRKRAQLDIPGAVLLAIGLGGLMLGLSFGQEWGWTSPLLLAVLAVSVLALAAMILVERRVASPIIDFSLFTNRIFVSANVSLVLSFVSLFAVSFLLPFYLVQLRGFSLTVAGLLQTPLSLTLVVLSPMTGRLADRFGSRWLTAGGLGIACAGLLLIATLNTTSSVPLMIAALIIIGAGESLFFPPNNSTLIGSAPRHRHGVASGMMATSRAIGQSTSVALSGALFTILGGATAGSILGTRAHELPPAELQALQSTFLHAFQVTILVCCAIAILGIFTSLTRGHERGGRPA</sequence>
<feature type="transmembrane region" description="Helical" evidence="7">
    <location>
        <begin position="119"/>
        <end position="140"/>
    </location>
</feature>
<dbReference type="Gene3D" id="1.20.1250.20">
    <property type="entry name" value="MFS general substrate transporter like domains"/>
    <property type="match status" value="1"/>
</dbReference>
<dbReference type="Gene3D" id="1.20.1720.10">
    <property type="entry name" value="Multidrug resistance protein D"/>
    <property type="match status" value="1"/>
</dbReference>
<comment type="subcellular location">
    <subcellularLocation>
        <location evidence="1">Cell membrane</location>
        <topology evidence="1">Multi-pass membrane protein</topology>
    </subcellularLocation>
</comment>